<feature type="compositionally biased region" description="Polar residues" evidence="1">
    <location>
        <begin position="336"/>
        <end position="346"/>
    </location>
</feature>
<feature type="compositionally biased region" description="Low complexity" evidence="1">
    <location>
        <begin position="322"/>
        <end position="331"/>
    </location>
</feature>
<evidence type="ECO:0000313" key="3">
    <source>
        <dbReference type="Proteomes" id="UP001150569"/>
    </source>
</evidence>
<feature type="compositionally biased region" description="Basic residues" evidence="1">
    <location>
        <begin position="261"/>
        <end position="270"/>
    </location>
</feature>
<feature type="region of interest" description="Disordered" evidence="1">
    <location>
        <begin position="177"/>
        <end position="211"/>
    </location>
</feature>
<feature type="compositionally biased region" description="Low complexity" evidence="1">
    <location>
        <begin position="598"/>
        <end position="614"/>
    </location>
</feature>
<feature type="region of interest" description="Disordered" evidence="1">
    <location>
        <begin position="551"/>
        <end position="645"/>
    </location>
</feature>
<dbReference type="Proteomes" id="UP001150569">
    <property type="component" value="Unassembled WGS sequence"/>
</dbReference>
<dbReference type="AlphaFoldDB" id="A0A9W8AGL5"/>
<feature type="region of interest" description="Disordered" evidence="1">
    <location>
        <begin position="259"/>
        <end position="351"/>
    </location>
</feature>
<feature type="region of interest" description="Disordered" evidence="1">
    <location>
        <begin position="668"/>
        <end position="694"/>
    </location>
</feature>
<feature type="region of interest" description="Disordered" evidence="1">
    <location>
        <begin position="516"/>
        <end position="535"/>
    </location>
</feature>
<name>A0A9W8AGL5_9FUNG</name>
<evidence type="ECO:0000313" key="2">
    <source>
        <dbReference type="EMBL" id="KAJ1930320.1"/>
    </source>
</evidence>
<feature type="compositionally biased region" description="Low complexity" evidence="1">
    <location>
        <begin position="668"/>
        <end position="678"/>
    </location>
</feature>
<dbReference type="EMBL" id="JANBPT010000010">
    <property type="protein sequence ID" value="KAJ1930320.1"/>
    <property type="molecule type" value="Genomic_DNA"/>
</dbReference>
<organism evidence="2 3">
    <name type="scientific">Tieghemiomyces parasiticus</name>
    <dbReference type="NCBI Taxonomy" id="78921"/>
    <lineage>
        <taxon>Eukaryota</taxon>
        <taxon>Fungi</taxon>
        <taxon>Fungi incertae sedis</taxon>
        <taxon>Zoopagomycota</taxon>
        <taxon>Kickxellomycotina</taxon>
        <taxon>Dimargaritomycetes</taxon>
        <taxon>Dimargaritales</taxon>
        <taxon>Dimargaritaceae</taxon>
        <taxon>Tieghemiomyces</taxon>
    </lineage>
</organism>
<keyword evidence="3" id="KW-1185">Reference proteome</keyword>
<feature type="compositionally biased region" description="Low complexity" evidence="1">
    <location>
        <begin position="435"/>
        <end position="465"/>
    </location>
</feature>
<protein>
    <submittedName>
        <fullName evidence="2">Uncharacterized protein</fullName>
    </submittedName>
</protein>
<feature type="compositionally biased region" description="Low complexity" evidence="1">
    <location>
        <begin position="556"/>
        <end position="565"/>
    </location>
</feature>
<gene>
    <name evidence="2" type="ORF">IWQ60_000432</name>
</gene>
<reference evidence="2" key="1">
    <citation type="submission" date="2022-07" db="EMBL/GenBank/DDBJ databases">
        <title>Phylogenomic reconstructions and comparative analyses of Kickxellomycotina fungi.</title>
        <authorList>
            <person name="Reynolds N.K."/>
            <person name="Stajich J.E."/>
            <person name="Barry K."/>
            <person name="Grigoriev I.V."/>
            <person name="Crous P."/>
            <person name="Smith M.E."/>
        </authorList>
    </citation>
    <scope>NUCLEOTIDE SEQUENCE</scope>
    <source>
        <strain evidence="2">RSA 861</strain>
    </source>
</reference>
<proteinExistence type="predicted"/>
<feature type="region of interest" description="Disordered" evidence="1">
    <location>
        <begin position="429"/>
        <end position="478"/>
    </location>
</feature>
<feature type="region of interest" description="Disordered" evidence="1">
    <location>
        <begin position="66"/>
        <end position="100"/>
    </location>
</feature>
<dbReference type="OrthoDB" id="5595360at2759"/>
<feature type="compositionally biased region" description="Polar residues" evidence="1">
    <location>
        <begin position="199"/>
        <end position="211"/>
    </location>
</feature>
<feature type="compositionally biased region" description="Polar residues" evidence="1">
    <location>
        <begin position="285"/>
        <end position="298"/>
    </location>
</feature>
<evidence type="ECO:0000256" key="1">
    <source>
        <dbReference type="SAM" id="MobiDB-lite"/>
    </source>
</evidence>
<comment type="caution">
    <text evidence="2">The sequence shown here is derived from an EMBL/GenBank/DDBJ whole genome shotgun (WGS) entry which is preliminary data.</text>
</comment>
<feature type="region of interest" description="Disordered" evidence="1">
    <location>
        <begin position="370"/>
        <end position="390"/>
    </location>
</feature>
<accession>A0A9W8AGL5</accession>
<sequence>MQPSPTQPVPPPSPSSPLMITIQRHRPLQGLRQAGYFPPQALRRISSTPWSPSLYAAAAITPKAVLDKSRPRSPTGMLPPLTRARPSPLHRRPVPSRLSTSSTPYLELVVPYSPFLPPELTATLSHATPAARSADAMSADGPVIIRADEVGVHKCNGNGCRVARPTGLVVDTSVARRRTPSRQPITLESKATDLPPSPTTSFNRVSRYSSDDSPIEPMGLPFVVTNRCSVDLDFKSCLSASSIRCPSFAETRRLTYAGRRTSQRLRRKRRYDFDRVLPSIPQSPPGTSTPARRLSQSPGAVVDDSSVDPQQTTGGKGQAKSPLLLTPTTPTRPMRCSNSSSATAVSARSPPLSPVGIPYEQRMTDVASLGLVSPSRRRPPTPPRAPGQTLKSTLLNLGLVDQPPRLSSLQTTGAISSTPLNAGRKLSFTTTQTASPSPIASRPSHSSSPIKNHASSRALSLSPSKKPLPPLPTAAMPKYNDRLSENDYACPPIARATKSYSDIKILTAKRQTGLEDDDDVLNSTSDDLPSLCDTDSTYDPSAVNFFKSSHLERSGRNNSRNGGSRFPFRLSPQFPSATAISPHKKPAPSAAGRHPRETSSTSPTSPKSQRPSQSNVDNLSDCDSAESLHRQHHAASRPHSSAFKRLTKRFTRQVKGWTMVENQQQRQGAAYAAGPAAGPVHHHQSYHQVSPAAY</sequence>